<accession>A0A0F6YFB4</accession>
<dbReference type="AlphaFoldDB" id="A0A0F6YFB4"/>
<dbReference type="KEGG" id="samy:DB32_000556"/>
<organism evidence="1 2">
    <name type="scientific">Sandaracinus amylolyticus</name>
    <dbReference type="NCBI Taxonomy" id="927083"/>
    <lineage>
        <taxon>Bacteria</taxon>
        <taxon>Pseudomonadati</taxon>
        <taxon>Myxococcota</taxon>
        <taxon>Polyangia</taxon>
        <taxon>Polyangiales</taxon>
        <taxon>Sandaracinaceae</taxon>
        <taxon>Sandaracinus</taxon>
    </lineage>
</organism>
<evidence type="ECO:0000313" key="1">
    <source>
        <dbReference type="EMBL" id="AKF03407.1"/>
    </source>
</evidence>
<dbReference type="EMBL" id="CP011125">
    <property type="protein sequence ID" value="AKF03407.1"/>
    <property type="molecule type" value="Genomic_DNA"/>
</dbReference>
<reference evidence="1 2" key="1">
    <citation type="submission" date="2015-03" db="EMBL/GenBank/DDBJ databases">
        <title>Genome assembly of Sandaracinus amylolyticus DSM 53668.</title>
        <authorList>
            <person name="Sharma G."/>
            <person name="Subramanian S."/>
        </authorList>
    </citation>
    <scope>NUCLEOTIDE SEQUENCE [LARGE SCALE GENOMIC DNA]</scope>
    <source>
        <strain evidence="1 2">DSM 53668</strain>
    </source>
</reference>
<dbReference type="SUPFAM" id="SSF48452">
    <property type="entry name" value="TPR-like"/>
    <property type="match status" value="1"/>
</dbReference>
<name>A0A0F6YFB4_9BACT</name>
<gene>
    <name evidence="1" type="ORF">DB32_000556</name>
</gene>
<proteinExistence type="predicted"/>
<evidence type="ECO:0000313" key="2">
    <source>
        <dbReference type="Proteomes" id="UP000034883"/>
    </source>
</evidence>
<protein>
    <submittedName>
        <fullName evidence="1">Uncharacterized protein</fullName>
    </submittedName>
</protein>
<dbReference type="InterPro" id="IPR011990">
    <property type="entry name" value="TPR-like_helical_dom_sf"/>
</dbReference>
<sequence>MMLVLGCTDNDVAFALKTQEQIRGAAVGDIHFSYAAPFVDERSWTLGMCETLRVHFELANEERAKKSIEALEQFPERMSAESTSPRERVLIAIEHFTQWLADPAEFRVVFSLLPTAIHNADAYYRFVGSFAQLGEREPWMEHARVIVRDDRRARPLTQALTNLRAQGVLSYDLDFSTDALCAGMAAEAVDPAVPLAERMQATLQLAMIDMSYRRFDEAIAKFIQLYEYYGAADTPLMQALCLNGVGDCFRMAGLPDRALERYQQGLALAMKAKPPAFMRQAQPTTGADDKGPSPMHPNAPPIMLNLLLAAGATSAMLGQHGDARSYFDTASRTAARCLNASAAAQALEARGDSELALSLFREAAETWTQAEQIAEAAQDVPRQRSALERLHRLYSDARMRTAADAAARKLAGLQRTARA</sequence>
<dbReference type="Gene3D" id="1.25.40.10">
    <property type="entry name" value="Tetratricopeptide repeat domain"/>
    <property type="match status" value="1"/>
</dbReference>
<dbReference type="STRING" id="927083.DB32_000556"/>
<keyword evidence="2" id="KW-1185">Reference proteome</keyword>
<dbReference type="Proteomes" id="UP000034883">
    <property type="component" value="Chromosome"/>
</dbReference>